<keyword evidence="9" id="KW-1185">Reference proteome</keyword>
<dbReference type="InterPro" id="IPR007168">
    <property type="entry name" value="Phageshock_PspC_N"/>
</dbReference>
<dbReference type="InterPro" id="IPR052027">
    <property type="entry name" value="PspC"/>
</dbReference>
<comment type="subcellular location">
    <subcellularLocation>
        <location evidence="1">Cell membrane</location>
        <topology evidence="1">Single-pass membrane protein</topology>
    </subcellularLocation>
</comment>
<dbReference type="RefSeq" id="WP_101692331.1">
    <property type="nucleotide sequence ID" value="NZ_JACOPR010000002.1"/>
</dbReference>
<feature type="transmembrane region" description="Helical" evidence="6">
    <location>
        <begin position="34"/>
        <end position="58"/>
    </location>
</feature>
<evidence type="ECO:0000256" key="4">
    <source>
        <dbReference type="ARBA" id="ARBA00022989"/>
    </source>
</evidence>
<keyword evidence="2" id="KW-1003">Cell membrane</keyword>
<name>A0ABR7HRD2_9FIRM</name>
<organism evidence="8 9">
    <name type="scientific">Pseudoflavonifractor hominis</name>
    <dbReference type="NCBI Taxonomy" id="2763059"/>
    <lineage>
        <taxon>Bacteria</taxon>
        <taxon>Bacillati</taxon>
        <taxon>Bacillota</taxon>
        <taxon>Clostridia</taxon>
        <taxon>Eubacteriales</taxon>
        <taxon>Oscillospiraceae</taxon>
        <taxon>Pseudoflavonifractor</taxon>
    </lineage>
</organism>
<evidence type="ECO:0000256" key="3">
    <source>
        <dbReference type="ARBA" id="ARBA00022692"/>
    </source>
</evidence>
<reference evidence="8 9" key="1">
    <citation type="submission" date="2020-08" db="EMBL/GenBank/DDBJ databases">
        <title>Genome public.</title>
        <authorList>
            <person name="Liu C."/>
            <person name="Sun Q."/>
        </authorList>
    </citation>
    <scope>NUCLEOTIDE SEQUENCE [LARGE SCALE GENOMIC DNA]</scope>
    <source>
        <strain evidence="8 9">New-38</strain>
    </source>
</reference>
<dbReference type="EMBL" id="JACOPR010000002">
    <property type="protein sequence ID" value="MBC5729992.1"/>
    <property type="molecule type" value="Genomic_DNA"/>
</dbReference>
<proteinExistence type="predicted"/>
<evidence type="ECO:0000256" key="6">
    <source>
        <dbReference type="SAM" id="Phobius"/>
    </source>
</evidence>
<dbReference type="PANTHER" id="PTHR33885">
    <property type="entry name" value="PHAGE SHOCK PROTEIN C"/>
    <property type="match status" value="1"/>
</dbReference>
<dbReference type="PANTHER" id="PTHR33885:SF3">
    <property type="entry name" value="PHAGE SHOCK PROTEIN C"/>
    <property type="match status" value="1"/>
</dbReference>
<dbReference type="Proteomes" id="UP000660021">
    <property type="component" value="Unassembled WGS sequence"/>
</dbReference>
<dbReference type="Pfam" id="PF04024">
    <property type="entry name" value="PspC"/>
    <property type="match status" value="1"/>
</dbReference>
<protein>
    <submittedName>
        <fullName evidence="8">PspC domain-containing protein</fullName>
    </submittedName>
</protein>
<gene>
    <name evidence="8" type="ORF">H8S34_04000</name>
</gene>
<keyword evidence="5 6" id="KW-0472">Membrane</keyword>
<evidence type="ECO:0000259" key="7">
    <source>
        <dbReference type="Pfam" id="PF04024"/>
    </source>
</evidence>
<evidence type="ECO:0000313" key="8">
    <source>
        <dbReference type="EMBL" id="MBC5729992.1"/>
    </source>
</evidence>
<evidence type="ECO:0000313" key="9">
    <source>
        <dbReference type="Proteomes" id="UP000660021"/>
    </source>
</evidence>
<keyword evidence="3 6" id="KW-0812">Transmembrane</keyword>
<evidence type="ECO:0000256" key="2">
    <source>
        <dbReference type="ARBA" id="ARBA00022475"/>
    </source>
</evidence>
<keyword evidence="4 6" id="KW-1133">Transmembrane helix</keyword>
<accession>A0ABR7HRD2</accession>
<comment type="caution">
    <text evidence="8">The sequence shown here is derived from an EMBL/GenBank/DDBJ whole genome shotgun (WGS) entry which is preliminary data.</text>
</comment>
<feature type="domain" description="Phage shock protein PspC N-terminal" evidence="7">
    <location>
        <begin position="3"/>
        <end position="60"/>
    </location>
</feature>
<evidence type="ECO:0000256" key="1">
    <source>
        <dbReference type="ARBA" id="ARBA00004162"/>
    </source>
</evidence>
<evidence type="ECO:0000256" key="5">
    <source>
        <dbReference type="ARBA" id="ARBA00023136"/>
    </source>
</evidence>
<sequence>MEKKLYRTEGREALLFGVCGGIAEYFNLDPTLVRVVMVLLMWFKGAALILYLIAAFLLPRKSTLYPGS</sequence>